<dbReference type="InterPro" id="IPR038765">
    <property type="entry name" value="Papain-like_cys_pep_sf"/>
</dbReference>
<sequence>MPTKRLIAAAALAGALLVSLPLFAEPLAGQPNAAAGSTTTTSVSPNLMGALSALSPAAMLAQSAVPAHLAASAPVAKANNGWGGEEDDLDADGMPNDGVAGNAVASLAAGTSDLRKTLIGMAMQLRDIRYVRGGRDPSTGFDCSGFVRYVFAHAVGLELPTNSASQFLAGLKVSRDDMKPGDLVFFRTAGKHGQGRISHVGIYIANGQFIHSPSRGKTVRVDSLDESYWSQRFAGAKRPGALVRS</sequence>
<feature type="signal peptide" evidence="5">
    <location>
        <begin position="1"/>
        <end position="24"/>
    </location>
</feature>
<proteinExistence type="inferred from homology"/>
<keyword evidence="3" id="KW-0378">Hydrolase</keyword>
<dbReference type="InterPro" id="IPR000064">
    <property type="entry name" value="NLP_P60_dom"/>
</dbReference>
<dbReference type="PANTHER" id="PTHR47053">
    <property type="entry name" value="MUREIN DD-ENDOPEPTIDASE MEPH-RELATED"/>
    <property type="match status" value="1"/>
</dbReference>
<dbReference type="RefSeq" id="WP_114823802.1">
    <property type="nucleotide sequence ID" value="NZ_QQSY01000001.1"/>
</dbReference>
<reference evidence="7 8" key="1">
    <citation type="submission" date="2018-07" db="EMBL/GenBank/DDBJ databases">
        <title>Dyella solisilvae sp. nov., isolated from the pine and broad-leaved mixed forest soil.</title>
        <authorList>
            <person name="Gao Z."/>
            <person name="Qiu L."/>
        </authorList>
    </citation>
    <scope>NUCLEOTIDE SEQUENCE [LARGE SCALE GENOMIC DNA]</scope>
    <source>
        <strain evidence="7 8">DHG54</strain>
    </source>
</reference>
<evidence type="ECO:0000256" key="3">
    <source>
        <dbReference type="ARBA" id="ARBA00022801"/>
    </source>
</evidence>
<dbReference type="Pfam" id="PF00877">
    <property type="entry name" value="NLPC_P60"/>
    <property type="match status" value="1"/>
</dbReference>
<dbReference type="Proteomes" id="UP000254711">
    <property type="component" value="Unassembled WGS sequence"/>
</dbReference>
<keyword evidence="8" id="KW-1185">Reference proteome</keyword>
<accession>A0A370KBP5</accession>
<name>A0A370KBP5_9GAMM</name>
<dbReference type="SUPFAM" id="SSF54001">
    <property type="entry name" value="Cysteine proteinases"/>
    <property type="match status" value="1"/>
</dbReference>
<dbReference type="GO" id="GO:0006508">
    <property type="term" value="P:proteolysis"/>
    <property type="evidence" value="ECO:0007669"/>
    <property type="project" value="UniProtKB-KW"/>
</dbReference>
<evidence type="ECO:0000256" key="4">
    <source>
        <dbReference type="ARBA" id="ARBA00022807"/>
    </source>
</evidence>
<evidence type="ECO:0000313" key="7">
    <source>
        <dbReference type="EMBL" id="RDJ00074.1"/>
    </source>
</evidence>
<feature type="chain" id="PRO_5016614250" evidence="5">
    <location>
        <begin position="25"/>
        <end position="245"/>
    </location>
</feature>
<evidence type="ECO:0000256" key="2">
    <source>
        <dbReference type="ARBA" id="ARBA00022670"/>
    </source>
</evidence>
<dbReference type="InterPro" id="IPR051202">
    <property type="entry name" value="Peptidase_C40"/>
</dbReference>
<comment type="similarity">
    <text evidence="1">Belongs to the peptidase C40 family.</text>
</comment>
<evidence type="ECO:0000256" key="1">
    <source>
        <dbReference type="ARBA" id="ARBA00007074"/>
    </source>
</evidence>
<evidence type="ECO:0000256" key="5">
    <source>
        <dbReference type="SAM" id="SignalP"/>
    </source>
</evidence>
<protein>
    <submittedName>
        <fullName evidence="7">Peptidoglycan endopeptidase</fullName>
    </submittedName>
</protein>
<dbReference type="Gene3D" id="3.90.1720.10">
    <property type="entry name" value="endopeptidase domain like (from Nostoc punctiforme)"/>
    <property type="match status" value="1"/>
</dbReference>
<feature type="domain" description="NlpC/P60" evidence="6">
    <location>
        <begin position="112"/>
        <end position="240"/>
    </location>
</feature>
<dbReference type="AlphaFoldDB" id="A0A370KBP5"/>
<dbReference type="OrthoDB" id="9807055at2"/>
<comment type="caution">
    <text evidence="7">The sequence shown here is derived from an EMBL/GenBank/DDBJ whole genome shotgun (WGS) entry which is preliminary data.</text>
</comment>
<keyword evidence="4" id="KW-0788">Thiol protease</keyword>
<keyword evidence="5" id="KW-0732">Signal</keyword>
<evidence type="ECO:0000313" key="8">
    <source>
        <dbReference type="Proteomes" id="UP000254711"/>
    </source>
</evidence>
<gene>
    <name evidence="7" type="ORF">DVT68_04420</name>
</gene>
<keyword evidence="2" id="KW-0645">Protease</keyword>
<evidence type="ECO:0000259" key="6">
    <source>
        <dbReference type="PROSITE" id="PS51935"/>
    </source>
</evidence>
<dbReference type="GO" id="GO:0008234">
    <property type="term" value="F:cysteine-type peptidase activity"/>
    <property type="evidence" value="ECO:0007669"/>
    <property type="project" value="UniProtKB-KW"/>
</dbReference>
<dbReference type="EMBL" id="QQSY01000001">
    <property type="protein sequence ID" value="RDJ00074.1"/>
    <property type="molecule type" value="Genomic_DNA"/>
</dbReference>
<dbReference type="PROSITE" id="PS51935">
    <property type="entry name" value="NLPC_P60"/>
    <property type="match status" value="1"/>
</dbReference>
<dbReference type="PANTHER" id="PTHR47053:SF1">
    <property type="entry name" value="MUREIN DD-ENDOPEPTIDASE MEPH-RELATED"/>
    <property type="match status" value="1"/>
</dbReference>
<organism evidence="7 8">
    <name type="scientific">Dyella solisilvae</name>
    <dbReference type="NCBI Taxonomy" id="1920168"/>
    <lineage>
        <taxon>Bacteria</taxon>
        <taxon>Pseudomonadati</taxon>
        <taxon>Pseudomonadota</taxon>
        <taxon>Gammaproteobacteria</taxon>
        <taxon>Lysobacterales</taxon>
        <taxon>Rhodanobacteraceae</taxon>
        <taxon>Dyella</taxon>
    </lineage>
</organism>